<keyword evidence="2" id="KW-0812">Transmembrane</keyword>
<keyword evidence="2" id="KW-0472">Membrane</keyword>
<feature type="region of interest" description="Disordered" evidence="1">
    <location>
        <begin position="40"/>
        <end position="60"/>
    </location>
</feature>
<dbReference type="Proteomes" id="UP000007599">
    <property type="component" value="Chromosome I"/>
</dbReference>
<evidence type="ECO:0000256" key="2">
    <source>
        <dbReference type="SAM" id="Phobius"/>
    </source>
</evidence>
<accession>H8XNP8</accession>
<feature type="transmembrane region" description="Helical" evidence="2">
    <location>
        <begin position="10"/>
        <end position="27"/>
    </location>
</feature>
<reference evidence="4" key="2">
    <citation type="submission" date="2012-03" db="EMBL/GenBank/DDBJ databases">
        <title>Complete genome sequence of Flavobacterium indicum GPTSA100-9T, isolated from warm spring water.</title>
        <authorList>
            <person name="Barbier P."/>
            <person name="Houel A."/>
            <person name="Loux V."/>
            <person name="Poulain J."/>
            <person name="Bernardet J.-F."/>
            <person name="Touchon M."/>
            <person name="Duchaud E."/>
        </authorList>
    </citation>
    <scope>NUCLEOTIDE SEQUENCE [LARGE SCALE GENOMIC DNA]</scope>
    <source>
        <strain evidence="4">DSM 17447 / CIP 109464 / GPTSA100-9</strain>
    </source>
</reference>
<gene>
    <name evidence="3" type="ordered locus">KQS_00830</name>
</gene>
<evidence type="ECO:0000313" key="4">
    <source>
        <dbReference type="Proteomes" id="UP000007599"/>
    </source>
</evidence>
<reference evidence="3 4" key="1">
    <citation type="journal article" date="2012" name="J. Bacteriol.">
        <title>Complete Genome Sequence of Flavobacterium indicum GPSTA100-9T, Isolated from Warm Spring Water.</title>
        <authorList>
            <person name="Barbier P."/>
            <person name="Houel A."/>
            <person name="Loux V."/>
            <person name="Poulain J."/>
            <person name="Bernardet J.F."/>
            <person name="Touchon M."/>
            <person name="Duchaud E."/>
        </authorList>
    </citation>
    <scope>NUCLEOTIDE SEQUENCE [LARGE SCALE GENOMIC DNA]</scope>
    <source>
        <strain evidence="4">DSM 17447 / CIP 109464 / GPTSA100-9</strain>
    </source>
</reference>
<dbReference type="AlphaFoldDB" id="H8XNP8"/>
<organism evidence="3 4">
    <name type="scientific">Flavobacterium indicum (strain DSM 17447 / CIP 109464 / GPTSA100-9)</name>
    <dbReference type="NCBI Taxonomy" id="1094466"/>
    <lineage>
        <taxon>Bacteria</taxon>
        <taxon>Pseudomonadati</taxon>
        <taxon>Bacteroidota</taxon>
        <taxon>Flavobacteriia</taxon>
        <taxon>Flavobacteriales</taxon>
        <taxon>Flavobacteriaceae</taxon>
        <taxon>Flavobacterium</taxon>
    </lineage>
</organism>
<dbReference type="PATRIC" id="fig|1094466.5.peg.160"/>
<evidence type="ECO:0000256" key="1">
    <source>
        <dbReference type="SAM" id="MobiDB-lite"/>
    </source>
</evidence>
<proteinExistence type="predicted"/>
<keyword evidence="2" id="KW-1133">Transmembrane helix</keyword>
<dbReference type="HOGENOM" id="CLU_2934732_0_0_10"/>
<dbReference type="OrthoDB" id="677125at2"/>
<name>H8XNP8_FLAIG</name>
<dbReference type="EMBL" id="HE774682">
    <property type="protein sequence ID" value="CCG52165.1"/>
    <property type="molecule type" value="Genomic_DNA"/>
</dbReference>
<dbReference type="RefSeq" id="WP_014387309.1">
    <property type="nucleotide sequence ID" value="NC_017025.1"/>
</dbReference>
<dbReference type="STRING" id="1094466.KQS_00830"/>
<protein>
    <submittedName>
        <fullName evidence="3">Uncharacterized protein</fullName>
    </submittedName>
</protein>
<evidence type="ECO:0000313" key="3">
    <source>
        <dbReference type="EMBL" id="CCG52165.1"/>
    </source>
</evidence>
<dbReference type="KEGG" id="fin:KQS_00830"/>
<keyword evidence="4" id="KW-1185">Reference proteome</keyword>
<sequence length="60" mass="6912">MKEFIVRNKWALLIATGIFSLYLYVTYNGNRICDCKSTEKYENGSTSRGGSSGVHRFYHK</sequence>
<dbReference type="eggNOG" id="ENOG5030PDY">
    <property type="taxonomic scope" value="Bacteria"/>
</dbReference>